<protein>
    <recommendedName>
        <fullName evidence="4">Secreted protein</fullName>
    </recommendedName>
</protein>
<gene>
    <name evidence="2" type="ORF">AELLOGFF_01035</name>
</gene>
<organism evidence="2 3">
    <name type="scientific">Mycolicibacterium vanbaalenii</name>
    <name type="common">Mycobacterium vanbaalenii</name>
    <dbReference type="NCBI Taxonomy" id="110539"/>
    <lineage>
        <taxon>Bacteria</taxon>
        <taxon>Bacillati</taxon>
        <taxon>Actinomycetota</taxon>
        <taxon>Actinomycetes</taxon>
        <taxon>Mycobacteriales</taxon>
        <taxon>Mycobacteriaceae</taxon>
        <taxon>Mycolicibacterium</taxon>
    </lineage>
</organism>
<evidence type="ECO:0000313" key="3">
    <source>
        <dbReference type="Proteomes" id="UP000430146"/>
    </source>
</evidence>
<dbReference type="EMBL" id="CACSIP010000023">
    <property type="protein sequence ID" value="CAA0124557.1"/>
    <property type="molecule type" value="Genomic_DNA"/>
</dbReference>
<feature type="signal peptide" evidence="1">
    <location>
        <begin position="1"/>
        <end position="32"/>
    </location>
</feature>
<accession>A0A5S9QYF3</accession>
<feature type="chain" id="PRO_5024840111" description="Secreted protein" evidence="1">
    <location>
        <begin position="33"/>
        <end position="167"/>
    </location>
</feature>
<sequence>MKRHACAAIAKTTSVALMLMLSGLLAAAPAQAADCAEPFTGRYTAFSDGKWASKHYLFREEVSVTGTWTVDTDCRDYLFCTGTVVSDQGWTASAMCRSGLWTVTHDVPNWVPCPDGTTATGQQKFTFFSETDPPRFRGWDRTLGPSGACGTNRHLIIEMPFTLTKIE</sequence>
<dbReference type="Proteomes" id="UP000430146">
    <property type="component" value="Unassembled WGS sequence"/>
</dbReference>
<evidence type="ECO:0000313" key="2">
    <source>
        <dbReference type="EMBL" id="CAA0124557.1"/>
    </source>
</evidence>
<reference evidence="2 3" key="1">
    <citation type="submission" date="2019-11" db="EMBL/GenBank/DDBJ databases">
        <authorList>
            <person name="Holert J."/>
        </authorList>
    </citation>
    <scope>NUCLEOTIDE SEQUENCE [LARGE SCALE GENOMIC DNA]</scope>
    <source>
        <strain evidence="2">BC8_1</strain>
    </source>
</reference>
<dbReference type="RefSeq" id="WP_234897507.1">
    <property type="nucleotide sequence ID" value="NZ_CACSIP010000023.1"/>
</dbReference>
<proteinExistence type="predicted"/>
<keyword evidence="3" id="KW-1185">Reference proteome</keyword>
<evidence type="ECO:0008006" key="4">
    <source>
        <dbReference type="Google" id="ProtNLM"/>
    </source>
</evidence>
<evidence type="ECO:0000256" key="1">
    <source>
        <dbReference type="SAM" id="SignalP"/>
    </source>
</evidence>
<name>A0A5S9QYF3_MYCVN</name>
<keyword evidence="1" id="KW-0732">Signal</keyword>
<dbReference type="AlphaFoldDB" id="A0A5S9QYF3"/>